<dbReference type="EMBL" id="CAXITT010000325">
    <property type="protein sequence ID" value="CAL1539076.1"/>
    <property type="molecule type" value="Genomic_DNA"/>
</dbReference>
<keyword evidence="3" id="KW-0106">Calcium</keyword>
<evidence type="ECO:0000313" key="7">
    <source>
        <dbReference type="EMBL" id="CAL1539076.1"/>
    </source>
</evidence>
<keyword evidence="2" id="KW-0677">Repeat</keyword>
<dbReference type="PANTHER" id="PTHR23104">
    <property type="entry name" value="MULTIPLE COAGULATION FACTOR DEFICIENCY PROTEIN 2 NEURAL STEM CELL DERIVED NEURONAL SURVIVAL PROTEIN"/>
    <property type="match status" value="1"/>
</dbReference>
<dbReference type="PANTHER" id="PTHR23104:SF17">
    <property type="entry name" value="EF-HAND DOMAIN-CONTAINING PROTEIN"/>
    <property type="match status" value="1"/>
</dbReference>
<dbReference type="Gene3D" id="1.10.238.10">
    <property type="entry name" value="EF-hand"/>
    <property type="match status" value="1"/>
</dbReference>
<dbReference type="InterPro" id="IPR011992">
    <property type="entry name" value="EF-hand-dom_pair"/>
</dbReference>
<dbReference type="GO" id="GO:0005509">
    <property type="term" value="F:calcium ion binding"/>
    <property type="evidence" value="ECO:0007669"/>
    <property type="project" value="InterPro"/>
</dbReference>
<dbReference type="CDD" id="cd00051">
    <property type="entry name" value="EFh"/>
    <property type="match status" value="1"/>
</dbReference>
<dbReference type="InterPro" id="IPR018247">
    <property type="entry name" value="EF_Hand_1_Ca_BS"/>
</dbReference>
<evidence type="ECO:0000256" key="3">
    <source>
        <dbReference type="ARBA" id="ARBA00022837"/>
    </source>
</evidence>
<evidence type="ECO:0000256" key="2">
    <source>
        <dbReference type="ARBA" id="ARBA00022737"/>
    </source>
</evidence>
<evidence type="ECO:0000256" key="1">
    <source>
        <dbReference type="ARBA" id="ARBA00022729"/>
    </source>
</evidence>
<protein>
    <recommendedName>
        <fullName evidence="6">EF-hand domain-containing protein</fullName>
    </recommendedName>
</protein>
<dbReference type="InterPro" id="IPR052110">
    <property type="entry name" value="MCFD2-like"/>
</dbReference>
<evidence type="ECO:0000256" key="4">
    <source>
        <dbReference type="SAM" id="MobiDB-lite"/>
    </source>
</evidence>
<dbReference type="InterPro" id="IPR002048">
    <property type="entry name" value="EF_hand_dom"/>
</dbReference>
<evidence type="ECO:0000256" key="5">
    <source>
        <dbReference type="SAM" id="SignalP"/>
    </source>
</evidence>
<keyword evidence="1 5" id="KW-0732">Signal</keyword>
<name>A0AAV2HZV7_LYMST</name>
<comment type="caution">
    <text evidence="7">The sequence shown here is derived from an EMBL/GenBank/DDBJ whole genome shotgun (WGS) entry which is preliminary data.</text>
</comment>
<feature type="domain" description="EF-hand" evidence="6">
    <location>
        <begin position="97"/>
        <end position="174"/>
    </location>
</feature>
<feature type="chain" id="PRO_5043528036" description="EF-hand domain-containing protein" evidence="5">
    <location>
        <begin position="19"/>
        <end position="214"/>
    </location>
</feature>
<reference evidence="7 8" key="1">
    <citation type="submission" date="2024-04" db="EMBL/GenBank/DDBJ databases">
        <authorList>
            <consortium name="Genoscope - CEA"/>
            <person name="William W."/>
        </authorList>
    </citation>
    <scope>NUCLEOTIDE SEQUENCE [LARGE SCALE GENOMIC DNA]</scope>
</reference>
<evidence type="ECO:0000259" key="6">
    <source>
        <dbReference type="Pfam" id="PF13499"/>
    </source>
</evidence>
<dbReference type="Pfam" id="PF13499">
    <property type="entry name" value="EF-hand_7"/>
    <property type="match status" value="1"/>
</dbReference>
<dbReference type="Proteomes" id="UP001497497">
    <property type="component" value="Unassembled WGS sequence"/>
</dbReference>
<accession>A0AAV2HZV7</accession>
<dbReference type="SUPFAM" id="SSF47473">
    <property type="entry name" value="EF-hand"/>
    <property type="match status" value="1"/>
</dbReference>
<dbReference type="PROSITE" id="PS00018">
    <property type="entry name" value="EF_HAND_1"/>
    <property type="match status" value="2"/>
</dbReference>
<feature type="region of interest" description="Disordered" evidence="4">
    <location>
        <begin position="179"/>
        <end position="214"/>
    </location>
</feature>
<proteinExistence type="predicted"/>
<evidence type="ECO:0000313" key="8">
    <source>
        <dbReference type="Proteomes" id="UP001497497"/>
    </source>
</evidence>
<gene>
    <name evidence="7" type="ORF">GSLYS_00012897001</name>
</gene>
<feature type="region of interest" description="Disordered" evidence="4">
    <location>
        <begin position="17"/>
        <end position="65"/>
    </location>
</feature>
<sequence length="214" mass="23947">MHWAVIVVLVSLAHISTQQPPGVPPHKQNQPPQGHHHEAQQQQQHQQQQPPPNLAGGHGHGHGNTLEFASEVHNADHILEHLEKVVATKSKEQMTEEELEFHYFKLHDYDNNNKLDGVEIGKALTHFHDGDNDVADSSQERPYSDDEMESIIDSALRSEDLNNDGYVEYPEFMTAQARMRHAQGKINPESLPGYEGAQPPGHTQGGRPQPPGFQ</sequence>
<organism evidence="7 8">
    <name type="scientific">Lymnaea stagnalis</name>
    <name type="common">Great pond snail</name>
    <name type="synonym">Helix stagnalis</name>
    <dbReference type="NCBI Taxonomy" id="6523"/>
    <lineage>
        <taxon>Eukaryota</taxon>
        <taxon>Metazoa</taxon>
        <taxon>Spiralia</taxon>
        <taxon>Lophotrochozoa</taxon>
        <taxon>Mollusca</taxon>
        <taxon>Gastropoda</taxon>
        <taxon>Heterobranchia</taxon>
        <taxon>Euthyneura</taxon>
        <taxon>Panpulmonata</taxon>
        <taxon>Hygrophila</taxon>
        <taxon>Lymnaeoidea</taxon>
        <taxon>Lymnaeidae</taxon>
        <taxon>Lymnaea</taxon>
    </lineage>
</organism>
<feature type="signal peptide" evidence="5">
    <location>
        <begin position="1"/>
        <end position="18"/>
    </location>
</feature>
<keyword evidence="8" id="KW-1185">Reference proteome</keyword>
<dbReference type="AlphaFoldDB" id="A0AAV2HZV7"/>